<feature type="binding site" evidence="7">
    <location>
        <position position="158"/>
    </location>
    <ligand>
        <name>Zn(2+)</name>
        <dbReference type="ChEBI" id="CHEBI:29105"/>
    </ligand>
</feature>
<evidence type="ECO:0000313" key="9">
    <source>
        <dbReference type="Proteomes" id="UP000315017"/>
    </source>
</evidence>
<dbReference type="EMBL" id="CP036274">
    <property type="protein sequence ID" value="QDU29286.1"/>
    <property type="molecule type" value="Genomic_DNA"/>
</dbReference>
<feature type="binding site" evidence="7">
    <location>
        <position position="102"/>
    </location>
    <ligand>
        <name>Zn(2+)</name>
        <dbReference type="ChEBI" id="CHEBI:29105"/>
    </ligand>
</feature>
<keyword evidence="5 8" id="KW-0456">Lyase</keyword>
<evidence type="ECO:0000313" key="8">
    <source>
        <dbReference type="EMBL" id="QDU29286.1"/>
    </source>
</evidence>
<comment type="cofactor">
    <cofactor evidence="7">
        <name>Zn(2+)</name>
        <dbReference type="ChEBI" id="CHEBI:29105"/>
    </cofactor>
    <text evidence="7">Binds 1 zinc ion per subunit.</text>
</comment>
<reference evidence="8 9" key="1">
    <citation type="submission" date="2019-02" db="EMBL/GenBank/DDBJ databases">
        <title>Deep-cultivation of Planctomycetes and their phenomic and genomic characterization uncovers novel biology.</title>
        <authorList>
            <person name="Wiegand S."/>
            <person name="Jogler M."/>
            <person name="Boedeker C."/>
            <person name="Pinto D."/>
            <person name="Vollmers J."/>
            <person name="Rivas-Marin E."/>
            <person name="Kohn T."/>
            <person name="Peeters S.H."/>
            <person name="Heuer A."/>
            <person name="Rast P."/>
            <person name="Oberbeckmann S."/>
            <person name="Bunk B."/>
            <person name="Jeske O."/>
            <person name="Meyerdierks A."/>
            <person name="Storesund J.E."/>
            <person name="Kallscheuer N."/>
            <person name="Luecker S."/>
            <person name="Lage O.M."/>
            <person name="Pohl T."/>
            <person name="Merkel B.J."/>
            <person name="Hornburger P."/>
            <person name="Mueller R.-W."/>
            <person name="Bruemmer F."/>
            <person name="Labrenz M."/>
            <person name="Spormann A.M."/>
            <person name="Op den Camp H."/>
            <person name="Overmann J."/>
            <person name="Amann R."/>
            <person name="Jetten M.S.M."/>
            <person name="Mascher T."/>
            <person name="Medema M.H."/>
            <person name="Devos D.P."/>
            <person name="Kaster A.-K."/>
            <person name="Ovreas L."/>
            <person name="Rohde M."/>
            <person name="Galperin M.Y."/>
            <person name="Jogler C."/>
        </authorList>
    </citation>
    <scope>NUCLEOTIDE SEQUENCE [LARGE SCALE GENOMIC DNA]</scope>
    <source>
        <strain evidence="8 9">ETA_A8</strain>
    </source>
</reference>
<keyword evidence="4 7" id="KW-0862">Zinc</keyword>
<comment type="catalytic activity">
    <reaction evidence="6">
        <text>hydrogencarbonate + H(+) = CO2 + H2O</text>
        <dbReference type="Rhea" id="RHEA:10748"/>
        <dbReference type="ChEBI" id="CHEBI:15377"/>
        <dbReference type="ChEBI" id="CHEBI:15378"/>
        <dbReference type="ChEBI" id="CHEBI:16526"/>
        <dbReference type="ChEBI" id="CHEBI:17544"/>
        <dbReference type="EC" id="4.2.1.1"/>
    </reaction>
</comment>
<dbReference type="EC" id="4.2.1.1" evidence="2"/>
<keyword evidence="9" id="KW-1185">Reference proteome</keyword>
<comment type="similarity">
    <text evidence="1">Belongs to the beta-class carbonic anhydrase family.</text>
</comment>
<evidence type="ECO:0000256" key="5">
    <source>
        <dbReference type="ARBA" id="ARBA00023239"/>
    </source>
</evidence>
<dbReference type="Pfam" id="PF00484">
    <property type="entry name" value="Pro_CA"/>
    <property type="match status" value="1"/>
</dbReference>
<protein>
    <recommendedName>
        <fullName evidence="2">carbonic anhydrase</fullName>
        <ecNumber evidence="2">4.2.1.1</ecNumber>
    </recommendedName>
</protein>
<dbReference type="SMART" id="SM00947">
    <property type="entry name" value="Pro_CA"/>
    <property type="match status" value="1"/>
</dbReference>
<dbReference type="PANTHER" id="PTHR11002:SF76">
    <property type="entry name" value="CARBONIC ANHYDRASE"/>
    <property type="match status" value="1"/>
</dbReference>
<feature type="binding site" evidence="7">
    <location>
        <position position="104"/>
    </location>
    <ligand>
        <name>Zn(2+)</name>
        <dbReference type="ChEBI" id="CHEBI:29105"/>
    </ligand>
</feature>
<accession>A0A517YGD2</accession>
<name>A0A517YGD2_9BACT</name>
<dbReference type="KEGG" id="aagg:ETAA8_43930"/>
<dbReference type="RefSeq" id="WP_202921146.1">
    <property type="nucleotide sequence ID" value="NZ_CP036274.1"/>
</dbReference>
<dbReference type="PANTHER" id="PTHR11002">
    <property type="entry name" value="CARBONIC ANHYDRASE"/>
    <property type="match status" value="1"/>
</dbReference>
<dbReference type="Gene3D" id="3.40.1050.10">
    <property type="entry name" value="Carbonic anhydrase"/>
    <property type="match status" value="1"/>
</dbReference>
<keyword evidence="3 7" id="KW-0479">Metal-binding</keyword>
<evidence type="ECO:0000256" key="2">
    <source>
        <dbReference type="ARBA" id="ARBA00012925"/>
    </source>
</evidence>
<evidence type="ECO:0000256" key="6">
    <source>
        <dbReference type="ARBA" id="ARBA00048348"/>
    </source>
</evidence>
<dbReference type="InterPro" id="IPR036874">
    <property type="entry name" value="Carbonic_anhydrase_sf"/>
</dbReference>
<evidence type="ECO:0000256" key="3">
    <source>
        <dbReference type="ARBA" id="ARBA00022723"/>
    </source>
</evidence>
<dbReference type="GO" id="GO:0008270">
    <property type="term" value="F:zinc ion binding"/>
    <property type="evidence" value="ECO:0007669"/>
    <property type="project" value="InterPro"/>
</dbReference>
<organism evidence="8 9">
    <name type="scientific">Anatilimnocola aggregata</name>
    <dbReference type="NCBI Taxonomy" id="2528021"/>
    <lineage>
        <taxon>Bacteria</taxon>
        <taxon>Pseudomonadati</taxon>
        <taxon>Planctomycetota</taxon>
        <taxon>Planctomycetia</taxon>
        <taxon>Pirellulales</taxon>
        <taxon>Pirellulaceae</taxon>
        <taxon>Anatilimnocola</taxon>
    </lineage>
</organism>
<dbReference type="GO" id="GO:0004089">
    <property type="term" value="F:carbonate dehydratase activity"/>
    <property type="evidence" value="ECO:0007669"/>
    <property type="project" value="UniProtKB-EC"/>
</dbReference>
<dbReference type="AlphaFoldDB" id="A0A517YGD2"/>
<dbReference type="InterPro" id="IPR001765">
    <property type="entry name" value="Carbonic_anhydrase"/>
</dbReference>
<evidence type="ECO:0000256" key="4">
    <source>
        <dbReference type="ARBA" id="ARBA00022833"/>
    </source>
</evidence>
<sequence>MFRRWSQQPVVQPLPSELASRCNFGLAAAGVCTAVAAWSGISDRPVQAAEQPMQESPQAALEMLYGGNQRFADGKSLAAHRDIERVRAVAPRQAPYAAFLGCADSRVPIEIVFDQGFGDLFVTRIAGNVASSEIIGSLEFGTLVLGAKVLYVLGHTNCGAVSATLQAEEVPGQISGLFQHIRPAVKAGKGDLRRSIEENVRNQAQLIAESSPVIGRLLRDKKLQVAGGVYDLGSGIVTPVRIEL</sequence>
<dbReference type="Proteomes" id="UP000315017">
    <property type="component" value="Chromosome"/>
</dbReference>
<dbReference type="CDD" id="cd03378">
    <property type="entry name" value="beta_CA_cladeC"/>
    <property type="match status" value="1"/>
</dbReference>
<proteinExistence type="inferred from homology"/>
<evidence type="ECO:0000256" key="1">
    <source>
        <dbReference type="ARBA" id="ARBA00006217"/>
    </source>
</evidence>
<feature type="binding site" evidence="7">
    <location>
        <position position="155"/>
    </location>
    <ligand>
        <name>Zn(2+)</name>
        <dbReference type="ChEBI" id="CHEBI:29105"/>
    </ligand>
</feature>
<gene>
    <name evidence="8" type="primary">cynT</name>
    <name evidence="8" type="ORF">ETAA8_43930</name>
</gene>
<dbReference type="SUPFAM" id="SSF53056">
    <property type="entry name" value="beta-carbonic anhydrase, cab"/>
    <property type="match status" value="1"/>
</dbReference>
<evidence type="ECO:0000256" key="7">
    <source>
        <dbReference type="PIRSR" id="PIRSR601765-1"/>
    </source>
</evidence>